<dbReference type="RefSeq" id="WP_138157128.1">
    <property type="nucleotide sequence ID" value="NZ_CP039381.1"/>
</dbReference>
<proteinExistence type="predicted"/>
<dbReference type="OrthoDB" id="1863887at2"/>
<reference evidence="2 3" key="1">
    <citation type="submission" date="2019-04" db="EMBL/GenBank/DDBJ databases">
        <authorList>
            <person name="Embree M."/>
            <person name="Gaffney J.R."/>
        </authorList>
    </citation>
    <scope>NUCLEOTIDE SEQUENCE [LARGE SCALE GENOMIC DNA]</scope>
    <source>
        <strain evidence="2 3">JE7A12</strain>
    </source>
</reference>
<dbReference type="EMBL" id="CP039381">
    <property type="protein sequence ID" value="QCT07068.1"/>
    <property type="molecule type" value="Genomic_DNA"/>
</dbReference>
<feature type="region of interest" description="Disordered" evidence="1">
    <location>
        <begin position="25"/>
        <end position="63"/>
    </location>
</feature>
<sequence>MDDLTSKINEIMSDPEKLKEIQNLGKMMGLNTDEVSNNSSTNNQNAVPISSPNKSQNNNSLGPLGDFGGIDPNIIGKLAPIFSSINKEDDTTRLFDAMIPFLSEERREKLQKIRKMMVIMKLLPNIKNLGLF</sequence>
<protein>
    <submittedName>
        <fullName evidence="2">Uncharacterized protein</fullName>
    </submittedName>
</protein>
<accession>A0A4P8Y1N9</accession>
<gene>
    <name evidence="2" type="ORF">E5Z56_06670</name>
</gene>
<dbReference type="Proteomes" id="UP000301475">
    <property type="component" value="Chromosome"/>
</dbReference>
<evidence type="ECO:0000313" key="2">
    <source>
        <dbReference type="EMBL" id="QCT07068.1"/>
    </source>
</evidence>
<organism evidence="2 3">
    <name type="scientific">Ruminococcus bovis</name>
    <dbReference type="NCBI Taxonomy" id="2564099"/>
    <lineage>
        <taxon>Bacteria</taxon>
        <taxon>Bacillati</taxon>
        <taxon>Bacillota</taxon>
        <taxon>Clostridia</taxon>
        <taxon>Eubacteriales</taxon>
        <taxon>Oscillospiraceae</taxon>
        <taxon>Ruminococcus</taxon>
    </lineage>
</organism>
<keyword evidence="3" id="KW-1185">Reference proteome</keyword>
<dbReference type="AlphaFoldDB" id="A0A4P8Y1N9"/>
<dbReference type="KEGG" id="ruj:E5Z56_06670"/>
<evidence type="ECO:0000313" key="3">
    <source>
        <dbReference type="Proteomes" id="UP000301475"/>
    </source>
</evidence>
<evidence type="ECO:0000256" key="1">
    <source>
        <dbReference type="SAM" id="MobiDB-lite"/>
    </source>
</evidence>
<name>A0A4P8Y1N9_9FIRM</name>
<feature type="compositionally biased region" description="Polar residues" evidence="1">
    <location>
        <begin position="33"/>
        <end position="61"/>
    </location>
</feature>